<dbReference type="InterPro" id="IPR029063">
    <property type="entry name" value="SAM-dependent_MTases_sf"/>
</dbReference>
<dbReference type="GO" id="GO:0006298">
    <property type="term" value="P:mismatch repair"/>
    <property type="evidence" value="ECO:0007669"/>
    <property type="project" value="TreeGrafter"/>
</dbReference>
<dbReference type="GO" id="GO:0009007">
    <property type="term" value="F:site-specific DNA-methyltransferase (adenine-specific) activity"/>
    <property type="evidence" value="ECO:0007669"/>
    <property type="project" value="UniProtKB-EC"/>
</dbReference>
<dbReference type="Gene3D" id="3.40.50.150">
    <property type="entry name" value="Vaccinia Virus protein VP39"/>
    <property type="match status" value="1"/>
</dbReference>
<evidence type="ECO:0000313" key="8">
    <source>
        <dbReference type="Proteomes" id="UP000004028"/>
    </source>
</evidence>
<dbReference type="RefSeq" id="WP_004032451.1">
    <property type="nucleotide sequence ID" value="NZ_GG704759.1"/>
</dbReference>
<evidence type="ECO:0000256" key="6">
    <source>
        <dbReference type="ARBA" id="ARBA00047942"/>
    </source>
</evidence>
<dbReference type="NCBIfam" id="TIGR00571">
    <property type="entry name" value="dam"/>
    <property type="match status" value="1"/>
</dbReference>
<dbReference type="InterPro" id="IPR012263">
    <property type="entry name" value="M_m6A_EcoRV"/>
</dbReference>
<keyword evidence="4 7" id="KW-0808">Transferase</keyword>
<dbReference type="PRINTS" id="PR00505">
    <property type="entry name" value="D12N6MTFRASE"/>
</dbReference>
<dbReference type="PROSITE" id="PS00092">
    <property type="entry name" value="N6_MTASE"/>
    <property type="match status" value="1"/>
</dbReference>
<dbReference type="GO" id="GO:1904047">
    <property type="term" value="F:S-adenosyl-L-methionine binding"/>
    <property type="evidence" value="ECO:0007669"/>
    <property type="project" value="TreeGrafter"/>
</dbReference>
<dbReference type="PATRIC" id="fig|521002.11.peg.333"/>
<evidence type="ECO:0000256" key="1">
    <source>
        <dbReference type="ARBA" id="ARBA00006594"/>
    </source>
</evidence>
<dbReference type="PIRSF" id="PIRSF000398">
    <property type="entry name" value="M_m6A_EcoRV"/>
    <property type="match status" value="1"/>
</dbReference>
<reference evidence="7 8" key="1">
    <citation type="submission" date="2010-01" db="EMBL/GenBank/DDBJ databases">
        <authorList>
            <person name="Weinstock G."/>
            <person name="Sodergren E."/>
            <person name="Clifton S."/>
            <person name="Fulton L."/>
            <person name="Fulton B."/>
            <person name="Courtney L."/>
            <person name="Fronick C."/>
            <person name="Harrison M."/>
            <person name="Strong C."/>
            <person name="Farmer C."/>
            <person name="Delahaunty K."/>
            <person name="Markovic C."/>
            <person name="Hall O."/>
            <person name="Minx P."/>
            <person name="Tomlinson C."/>
            <person name="Mitreva M."/>
            <person name="Nelson J."/>
            <person name="Hou S."/>
            <person name="Wollam A."/>
            <person name="Pepin K.H."/>
            <person name="Johnson M."/>
            <person name="Bhonagiri V."/>
            <person name="Nash W.E."/>
            <person name="Warren W."/>
            <person name="Chinwalla A."/>
            <person name="Mardis E.R."/>
            <person name="Wilson R.K."/>
        </authorList>
    </citation>
    <scope>NUCLEOTIDE SEQUENCE [LARGE SCALE GENOMIC DNA]</scope>
    <source>
        <strain evidence="7 8">DSM 2374</strain>
    </source>
</reference>
<dbReference type="EC" id="2.1.1.72" evidence="2"/>
<dbReference type="HOGENOM" id="CLU_063430_0_0_2"/>
<organism evidence="7 8">
    <name type="scientific">Methanobrevibacter smithii DSM 2374</name>
    <dbReference type="NCBI Taxonomy" id="521002"/>
    <lineage>
        <taxon>Archaea</taxon>
        <taxon>Methanobacteriati</taxon>
        <taxon>Methanobacteriota</taxon>
        <taxon>Methanomada group</taxon>
        <taxon>Methanobacteria</taxon>
        <taxon>Methanobacteriales</taxon>
        <taxon>Methanobacteriaceae</taxon>
        <taxon>Methanobrevibacter</taxon>
    </lineage>
</organism>
<dbReference type="Gene3D" id="1.10.1020.10">
    <property type="entry name" value="Adenine-specific Methyltransferase, Domain 2"/>
    <property type="match status" value="1"/>
</dbReference>
<dbReference type="InterPro" id="IPR023095">
    <property type="entry name" value="Ade_MeTrfase_dom_2"/>
</dbReference>
<dbReference type="InterPro" id="IPR012327">
    <property type="entry name" value="MeTrfase_D12"/>
</dbReference>
<dbReference type="REBASE" id="38337">
    <property type="entry name" value="M.Msm2374ORF2344P"/>
</dbReference>
<dbReference type="GO" id="GO:0009307">
    <property type="term" value="P:DNA restriction-modification system"/>
    <property type="evidence" value="ECO:0007669"/>
    <property type="project" value="InterPro"/>
</dbReference>
<dbReference type="InterPro" id="IPR018247">
    <property type="entry name" value="EF_Hand_1_Ca_BS"/>
</dbReference>
<evidence type="ECO:0000256" key="2">
    <source>
        <dbReference type="ARBA" id="ARBA00011900"/>
    </source>
</evidence>
<comment type="catalytic activity">
    <reaction evidence="6">
        <text>a 2'-deoxyadenosine in DNA + S-adenosyl-L-methionine = an N(6)-methyl-2'-deoxyadenosine in DNA + S-adenosyl-L-homocysteine + H(+)</text>
        <dbReference type="Rhea" id="RHEA:15197"/>
        <dbReference type="Rhea" id="RHEA-COMP:12418"/>
        <dbReference type="Rhea" id="RHEA-COMP:12419"/>
        <dbReference type="ChEBI" id="CHEBI:15378"/>
        <dbReference type="ChEBI" id="CHEBI:57856"/>
        <dbReference type="ChEBI" id="CHEBI:59789"/>
        <dbReference type="ChEBI" id="CHEBI:90615"/>
        <dbReference type="ChEBI" id="CHEBI:90616"/>
        <dbReference type="EC" id="2.1.1.72"/>
    </reaction>
</comment>
<dbReference type="Proteomes" id="UP000004028">
    <property type="component" value="Unassembled WGS sequence"/>
</dbReference>
<dbReference type="GO" id="GO:0032259">
    <property type="term" value="P:methylation"/>
    <property type="evidence" value="ECO:0007669"/>
    <property type="project" value="UniProtKB-KW"/>
</dbReference>
<proteinExistence type="inferred from homology"/>
<comment type="similarity">
    <text evidence="1">Belongs to the N(4)/N(6)-methyltransferase family.</text>
</comment>
<protein>
    <recommendedName>
        <fullName evidence="2">site-specific DNA-methyltransferase (adenine-specific)</fullName>
        <ecNumber evidence="2">2.1.1.72</ecNumber>
    </recommendedName>
</protein>
<comment type="caution">
    <text evidence="7">The sequence shown here is derived from an EMBL/GenBank/DDBJ whole genome shotgun (WGS) entry which is preliminary data.</text>
</comment>
<dbReference type="SUPFAM" id="SSF53335">
    <property type="entry name" value="S-adenosyl-L-methionine-dependent methyltransferases"/>
    <property type="match status" value="1"/>
</dbReference>
<dbReference type="EMBL" id="ABYV02000005">
    <property type="protein sequence ID" value="EFC93956.1"/>
    <property type="molecule type" value="Genomic_DNA"/>
</dbReference>
<evidence type="ECO:0000256" key="4">
    <source>
        <dbReference type="ARBA" id="ARBA00022679"/>
    </source>
</evidence>
<evidence type="ECO:0000313" key="7">
    <source>
        <dbReference type="EMBL" id="EFC93956.1"/>
    </source>
</evidence>
<keyword evidence="3 7" id="KW-0489">Methyltransferase</keyword>
<dbReference type="GO" id="GO:0043565">
    <property type="term" value="F:sequence-specific DNA binding"/>
    <property type="evidence" value="ECO:0007669"/>
    <property type="project" value="TreeGrafter"/>
</dbReference>
<sequence length="312" mass="36697">MRKKIFKEFDIEVKPFLKWAGGKSKLINDIEDRFPENIKETGRIEKYFEPFIGGGALFFYLMSNYDVKESFIYDINSELIVVYKTIQNNPKQLINLLNEIKDEFIPKEHDERKEFYLDIRKSFNENLFNFDFENYSSDFIERAAQIIFMNKTCFNGLFRVNKKGEFNVPFGKYKNPKIFDADNLMAASFALKNTKIVQGSFLESEKLIDENSLVYLDPPYRPLSKSSSFTSYSKFDFNDDDQIELAEYYKRISKIGAKAILSNSDPKNTDENDNFFDDLYCDFTIDRIQAPRMISCNGNERKPVNEILVRNF</sequence>
<dbReference type="PANTHER" id="PTHR30481">
    <property type="entry name" value="DNA ADENINE METHYLASE"/>
    <property type="match status" value="1"/>
</dbReference>
<dbReference type="PROSITE" id="PS00018">
    <property type="entry name" value="EF_HAND_1"/>
    <property type="match status" value="1"/>
</dbReference>
<name>D2ZND8_METSM</name>
<accession>D2ZND8</accession>
<dbReference type="AlphaFoldDB" id="D2ZND8"/>
<gene>
    <name evidence="7" type="primary">dam</name>
    <name evidence="7" type="ORF">METSMIF1_02344</name>
</gene>
<dbReference type="InterPro" id="IPR002052">
    <property type="entry name" value="DNA_methylase_N6_adenine_CS"/>
</dbReference>
<dbReference type="Pfam" id="PF02086">
    <property type="entry name" value="MethyltransfD12"/>
    <property type="match status" value="1"/>
</dbReference>
<evidence type="ECO:0000256" key="5">
    <source>
        <dbReference type="ARBA" id="ARBA00022691"/>
    </source>
</evidence>
<evidence type="ECO:0000256" key="3">
    <source>
        <dbReference type="ARBA" id="ARBA00022603"/>
    </source>
</evidence>
<dbReference type="PANTHER" id="PTHR30481:SF3">
    <property type="entry name" value="DNA ADENINE METHYLASE"/>
    <property type="match status" value="1"/>
</dbReference>
<keyword evidence="5" id="KW-0949">S-adenosyl-L-methionine</keyword>